<dbReference type="GO" id="GO:0003999">
    <property type="term" value="F:adenine phosphoribosyltransferase activity"/>
    <property type="evidence" value="ECO:0007669"/>
    <property type="project" value="UniProtKB-UniRule"/>
</dbReference>
<sequence length="192" mass="20967">MHSIRHRKARYMSVTEPAPMQQIVPDACTTIENYPHEGILFYDVTTLFANAKVFKQCIDELARRFEGTYDVVAGVEARGFLLASALAYATGKGIMTVRKAGKLPRETFREEYSLEYGTAAVEIHCNDFPTGTRVLLLDDILATGGTLVAAAKLVERAQLQVAGIGVLLELDGLGGRTALESYHIESLSAVTE</sequence>
<dbReference type="UniPathway" id="UPA00588">
    <property type="reaction ID" value="UER00646"/>
</dbReference>
<gene>
    <name evidence="11" type="primary">apt</name>
    <name evidence="13" type="ORF">HMPREF0742_00039</name>
</gene>
<organism evidence="13 14">
    <name type="scientific">Rothia aeria F0184</name>
    <dbReference type="NCBI Taxonomy" id="888019"/>
    <lineage>
        <taxon>Bacteria</taxon>
        <taxon>Bacillati</taxon>
        <taxon>Actinomycetota</taxon>
        <taxon>Actinomycetes</taxon>
        <taxon>Micrococcales</taxon>
        <taxon>Micrococcaceae</taxon>
        <taxon>Rothia</taxon>
    </lineage>
</organism>
<dbReference type="CDD" id="cd06223">
    <property type="entry name" value="PRTases_typeI"/>
    <property type="match status" value="1"/>
</dbReference>
<comment type="similarity">
    <text evidence="5 11">Belongs to the purine/pyrimidine phosphoribosyltransferase family.</text>
</comment>
<keyword evidence="7 11" id="KW-0963">Cytoplasm</keyword>
<feature type="domain" description="Phosphoribosyltransferase" evidence="12">
    <location>
        <begin position="49"/>
        <end position="168"/>
    </location>
</feature>
<evidence type="ECO:0000256" key="5">
    <source>
        <dbReference type="ARBA" id="ARBA00008391"/>
    </source>
</evidence>
<keyword evidence="9 11" id="KW-0808">Transferase</keyword>
<dbReference type="PANTHER" id="PTHR32315">
    <property type="entry name" value="ADENINE PHOSPHORIBOSYLTRANSFERASE"/>
    <property type="match status" value="1"/>
</dbReference>
<dbReference type="GO" id="GO:0016208">
    <property type="term" value="F:AMP binding"/>
    <property type="evidence" value="ECO:0007669"/>
    <property type="project" value="TreeGrafter"/>
</dbReference>
<dbReference type="HAMAP" id="MF_00004">
    <property type="entry name" value="Aden_phosphoribosyltr"/>
    <property type="match status" value="1"/>
</dbReference>
<dbReference type="AlphaFoldDB" id="U7V9A6"/>
<comment type="subunit">
    <text evidence="11">Homodimer.</text>
</comment>
<dbReference type="FunFam" id="3.40.50.2020:FF:000021">
    <property type="entry name" value="Adenine phosphoribosyltransferase"/>
    <property type="match status" value="1"/>
</dbReference>
<evidence type="ECO:0000256" key="4">
    <source>
        <dbReference type="ARBA" id="ARBA00004659"/>
    </source>
</evidence>
<evidence type="ECO:0000259" key="12">
    <source>
        <dbReference type="Pfam" id="PF00156"/>
    </source>
</evidence>
<comment type="catalytic activity">
    <reaction evidence="1 11">
        <text>AMP + diphosphate = 5-phospho-alpha-D-ribose 1-diphosphate + adenine</text>
        <dbReference type="Rhea" id="RHEA:16609"/>
        <dbReference type="ChEBI" id="CHEBI:16708"/>
        <dbReference type="ChEBI" id="CHEBI:33019"/>
        <dbReference type="ChEBI" id="CHEBI:58017"/>
        <dbReference type="ChEBI" id="CHEBI:456215"/>
        <dbReference type="EC" id="2.4.2.7"/>
    </reaction>
</comment>
<dbReference type="InterPro" id="IPR000836">
    <property type="entry name" value="PRTase_dom"/>
</dbReference>
<evidence type="ECO:0000256" key="11">
    <source>
        <dbReference type="HAMAP-Rule" id="MF_00004"/>
    </source>
</evidence>
<evidence type="ECO:0000313" key="14">
    <source>
        <dbReference type="Proteomes" id="UP000017174"/>
    </source>
</evidence>
<name>U7V9A6_9MICC</name>
<evidence type="ECO:0000256" key="1">
    <source>
        <dbReference type="ARBA" id="ARBA00000868"/>
    </source>
</evidence>
<dbReference type="NCBIfam" id="NF002634">
    <property type="entry name" value="PRK02304.1-3"/>
    <property type="match status" value="1"/>
</dbReference>
<accession>U7V9A6</accession>
<evidence type="ECO:0000313" key="13">
    <source>
        <dbReference type="EMBL" id="ERT67694.1"/>
    </source>
</evidence>
<dbReference type="Gene3D" id="3.40.50.2020">
    <property type="match status" value="1"/>
</dbReference>
<dbReference type="GO" id="GO:0005737">
    <property type="term" value="C:cytoplasm"/>
    <property type="evidence" value="ECO:0007669"/>
    <property type="project" value="UniProtKB-SubCell"/>
</dbReference>
<dbReference type="GO" id="GO:0044209">
    <property type="term" value="P:AMP salvage"/>
    <property type="evidence" value="ECO:0007669"/>
    <property type="project" value="UniProtKB-UniRule"/>
</dbReference>
<evidence type="ECO:0000256" key="7">
    <source>
        <dbReference type="ARBA" id="ARBA00022490"/>
    </source>
</evidence>
<dbReference type="PATRIC" id="fig|888019.4.peg.24"/>
<dbReference type="NCBIfam" id="NF002636">
    <property type="entry name" value="PRK02304.1-5"/>
    <property type="match status" value="1"/>
</dbReference>
<keyword evidence="8 11" id="KW-0328">Glycosyltransferase</keyword>
<dbReference type="SUPFAM" id="SSF53271">
    <property type="entry name" value="PRTase-like"/>
    <property type="match status" value="1"/>
</dbReference>
<dbReference type="EC" id="2.4.2.7" evidence="6 11"/>
<evidence type="ECO:0000256" key="3">
    <source>
        <dbReference type="ARBA" id="ARBA00004496"/>
    </source>
</evidence>
<dbReference type="GO" id="GO:0006168">
    <property type="term" value="P:adenine salvage"/>
    <property type="evidence" value="ECO:0007669"/>
    <property type="project" value="InterPro"/>
</dbReference>
<keyword evidence="10 11" id="KW-0660">Purine salvage</keyword>
<comment type="subcellular location">
    <subcellularLocation>
        <location evidence="3 11">Cytoplasm</location>
    </subcellularLocation>
</comment>
<comment type="caution">
    <text evidence="13">The sequence shown here is derived from an EMBL/GenBank/DDBJ whole genome shotgun (WGS) entry which is preliminary data.</text>
</comment>
<comment type="function">
    <text evidence="2 11">Catalyzes a salvage reaction resulting in the formation of AMP, that is energically less costly than de novo synthesis.</text>
</comment>
<dbReference type="Pfam" id="PF00156">
    <property type="entry name" value="Pribosyltran"/>
    <property type="match status" value="1"/>
</dbReference>
<dbReference type="HOGENOM" id="CLU_063339_3_0_11"/>
<protein>
    <recommendedName>
        <fullName evidence="6 11">Adenine phosphoribosyltransferase</fullName>
        <shortName evidence="11">APRT</shortName>
        <ecNumber evidence="6 11">2.4.2.7</ecNumber>
    </recommendedName>
</protein>
<comment type="pathway">
    <text evidence="4 11">Purine metabolism; AMP biosynthesis via salvage pathway; AMP from adenine: step 1/1.</text>
</comment>
<dbReference type="GO" id="GO:0002055">
    <property type="term" value="F:adenine binding"/>
    <property type="evidence" value="ECO:0007669"/>
    <property type="project" value="TreeGrafter"/>
</dbReference>
<dbReference type="PANTHER" id="PTHR32315:SF3">
    <property type="entry name" value="ADENINE PHOSPHORIBOSYLTRANSFERASE"/>
    <property type="match status" value="1"/>
</dbReference>
<dbReference type="GO" id="GO:0006166">
    <property type="term" value="P:purine ribonucleoside salvage"/>
    <property type="evidence" value="ECO:0007669"/>
    <property type="project" value="UniProtKB-KW"/>
</dbReference>
<dbReference type="Proteomes" id="UP000017174">
    <property type="component" value="Unassembled WGS sequence"/>
</dbReference>
<evidence type="ECO:0000256" key="2">
    <source>
        <dbReference type="ARBA" id="ARBA00003968"/>
    </source>
</evidence>
<evidence type="ECO:0000256" key="8">
    <source>
        <dbReference type="ARBA" id="ARBA00022676"/>
    </source>
</evidence>
<evidence type="ECO:0000256" key="10">
    <source>
        <dbReference type="ARBA" id="ARBA00022726"/>
    </source>
</evidence>
<evidence type="ECO:0000256" key="9">
    <source>
        <dbReference type="ARBA" id="ARBA00022679"/>
    </source>
</evidence>
<reference evidence="13 14" key="1">
    <citation type="submission" date="2013-08" db="EMBL/GenBank/DDBJ databases">
        <authorList>
            <person name="Weinstock G."/>
            <person name="Sodergren E."/>
            <person name="Wylie T."/>
            <person name="Fulton L."/>
            <person name="Fulton R."/>
            <person name="Fronick C."/>
            <person name="O'Laughlin M."/>
            <person name="Godfrey J."/>
            <person name="Miner T."/>
            <person name="Herter B."/>
            <person name="Appelbaum E."/>
            <person name="Cordes M."/>
            <person name="Lek S."/>
            <person name="Wollam A."/>
            <person name="Pepin K.H."/>
            <person name="Palsikar V.B."/>
            <person name="Mitreva M."/>
            <person name="Wilson R.K."/>
        </authorList>
    </citation>
    <scope>NUCLEOTIDE SEQUENCE [LARGE SCALE GENOMIC DNA]</scope>
    <source>
        <strain evidence="13 14">F0184</strain>
    </source>
</reference>
<dbReference type="InterPro" id="IPR050054">
    <property type="entry name" value="UPRTase/APRTase"/>
</dbReference>
<proteinExistence type="inferred from homology"/>
<dbReference type="InterPro" id="IPR005764">
    <property type="entry name" value="Ade_phspho_trans"/>
</dbReference>
<evidence type="ECO:0000256" key="6">
    <source>
        <dbReference type="ARBA" id="ARBA00011893"/>
    </source>
</evidence>
<dbReference type="InterPro" id="IPR029057">
    <property type="entry name" value="PRTase-like"/>
</dbReference>
<dbReference type="EMBL" id="AXZG01000006">
    <property type="protein sequence ID" value="ERT67694.1"/>
    <property type="molecule type" value="Genomic_DNA"/>
</dbReference>